<proteinExistence type="predicted"/>
<protein>
    <submittedName>
        <fullName evidence="1">Uncharacterized protein</fullName>
    </submittedName>
</protein>
<dbReference type="Proteomes" id="UP000425178">
    <property type="component" value="Plasmid pCETAM"/>
</dbReference>
<reference evidence="1 2" key="1">
    <citation type="journal article" date="2021" name="Int. J. Syst. Evol. Microbiol.">
        <title>Classification of three corynebacterial strains isolated from a small paddock in North Rhine-Westphalia: proposal of &lt;i&gt;Corynebacterium kalinowskii&lt;/i&gt; sp. nov., &lt;i&gt;Corynebacterium comes&lt;/i&gt; sp. nov. and &lt;i&gt;Corynebacterium occultum&lt;/i&gt; sp. nov.</title>
        <authorList>
            <person name="Schaffert L."/>
            <person name="Ruwe M."/>
            <person name="Milse J."/>
            <person name="Hanuschka K."/>
            <person name="Ortseifen V."/>
            <person name="Droste J."/>
            <person name="Brandt D."/>
            <person name="Schl L."/>
            <person name="Kutter Y."/>
            <person name="Vinke S."/>
            <person name="Vieh P."/>
            <person name="Jacob L."/>
            <person name="L N.C."/>
            <person name="Schulte-Berndt E."/>
            <person name="Hain C."/>
            <person name="Linder M."/>
            <person name="Schmidt P."/>
            <person name="Wollenschl L."/>
            <person name="Luttermann T."/>
            <person name="Thieme E."/>
            <person name="Hassa J."/>
            <person name="Haak M."/>
            <person name="Wittchen M."/>
            <person name="Mentz A."/>
            <person name="Persicke M."/>
            <person name="Busche T."/>
            <person name="R C."/>
        </authorList>
    </citation>
    <scope>NUCLEOTIDE SEQUENCE [LARGE SCALE GENOMIC DNA]</scope>
    <source>
        <strain evidence="1 2">2019</strain>
    </source>
</reference>
<organism evidence="1 2">
    <name type="scientific">Corynebacterium comes</name>
    <dbReference type="NCBI Taxonomy" id="2675218"/>
    <lineage>
        <taxon>Bacteria</taxon>
        <taxon>Bacillati</taxon>
        <taxon>Actinomycetota</taxon>
        <taxon>Actinomycetes</taxon>
        <taxon>Mycobacteriales</taxon>
        <taxon>Corynebacteriaceae</taxon>
        <taxon>Corynebacterium</taxon>
    </lineage>
</organism>
<evidence type="ECO:0000313" key="2">
    <source>
        <dbReference type="Proteomes" id="UP000425178"/>
    </source>
</evidence>
<evidence type="ECO:0000313" key="1">
    <source>
        <dbReference type="EMBL" id="QGU05955.1"/>
    </source>
</evidence>
<sequence>MPAGGIKRIGIDRAKPAGSTTLHEDDLQGVFYRIIDDRRREPRDSEYHNNCDYG</sequence>
<keyword evidence="2" id="KW-1185">Reference proteome</keyword>
<dbReference type="AlphaFoldDB" id="A0A6B8W3I4"/>
<keyword evidence="1" id="KW-0614">Plasmid</keyword>
<accession>A0A6B8W3I4</accession>
<geneLocation type="plasmid" evidence="1 2">
    <name>pCETAM</name>
</geneLocation>
<dbReference type="KEGG" id="ccoe:CETAM_13650"/>
<dbReference type="EMBL" id="CP046454">
    <property type="protein sequence ID" value="QGU05955.1"/>
    <property type="molecule type" value="Genomic_DNA"/>
</dbReference>
<name>A0A6B8W3I4_9CORY</name>
<gene>
    <name evidence="1" type="ORF">CETAM_13650</name>
</gene>